<protein>
    <submittedName>
        <fullName evidence="2">DUF4169 family protein</fullName>
    </submittedName>
</protein>
<keyword evidence="3" id="KW-1185">Reference proteome</keyword>
<proteinExistence type="predicted"/>
<dbReference type="Pfam" id="PF13770">
    <property type="entry name" value="DUF4169"/>
    <property type="match status" value="1"/>
</dbReference>
<name>A0A939J534_9HYPH</name>
<sequence>MTAEIINLRQARKSKSRSDKERLAENNRQKFGRSKADKNLSQVSDALDRSRLEAHRIERAPSDTDDV</sequence>
<evidence type="ECO:0000313" key="3">
    <source>
        <dbReference type="Proteomes" id="UP000664779"/>
    </source>
</evidence>
<feature type="compositionally biased region" description="Basic and acidic residues" evidence="1">
    <location>
        <begin position="46"/>
        <end position="67"/>
    </location>
</feature>
<evidence type="ECO:0000256" key="1">
    <source>
        <dbReference type="SAM" id="MobiDB-lite"/>
    </source>
</evidence>
<dbReference type="AlphaFoldDB" id="A0A939J534"/>
<comment type="caution">
    <text evidence="2">The sequence shown here is derived from an EMBL/GenBank/DDBJ whole genome shotgun (WGS) entry which is preliminary data.</text>
</comment>
<dbReference type="Proteomes" id="UP000664779">
    <property type="component" value="Unassembled WGS sequence"/>
</dbReference>
<feature type="region of interest" description="Disordered" evidence="1">
    <location>
        <begin position="1"/>
        <end position="67"/>
    </location>
</feature>
<feature type="compositionally biased region" description="Basic and acidic residues" evidence="1">
    <location>
        <begin position="16"/>
        <end position="38"/>
    </location>
</feature>
<evidence type="ECO:0000313" key="2">
    <source>
        <dbReference type="EMBL" id="MBO0343672.1"/>
    </source>
</evidence>
<dbReference type="RefSeq" id="WP_206937236.1">
    <property type="nucleotide sequence ID" value="NZ_JAFLNF010000001.1"/>
</dbReference>
<gene>
    <name evidence="2" type="ORF">J0X15_00435</name>
</gene>
<dbReference type="EMBL" id="JAFLNF010000001">
    <property type="protein sequence ID" value="MBO0343672.1"/>
    <property type="molecule type" value="Genomic_DNA"/>
</dbReference>
<organism evidence="2 3">
    <name type="scientific">Roseibium limicola</name>
    <dbReference type="NCBI Taxonomy" id="2816037"/>
    <lineage>
        <taxon>Bacteria</taxon>
        <taxon>Pseudomonadati</taxon>
        <taxon>Pseudomonadota</taxon>
        <taxon>Alphaproteobacteria</taxon>
        <taxon>Hyphomicrobiales</taxon>
        <taxon>Stappiaceae</taxon>
        <taxon>Roseibium</taxon>
    </lineage>
</organism>
<dbReference type="InterPro" id="IPR025227">
    <property type="entry name" value="DUF4169"/>
</dbReference>
<reference evidence="2" key="1">
    <citation type="submission" date="2021-03" db="EMBL/GenBank/DDBJ databases">
        <title>Roseibium sp. CAU 1637 isolated from Incheon.</title>
        <authorList>
            <person name="Kim W."/>
        </authorList>
    </citation>
    <scope>NUCLEOTIDE SEQUENCE</scope>
    <source>
        <strain evidence="2">CAU 1637</strain>
    </source>
</reference>
<accession>A0A939J534</accession>